<dbReference type="Proteomes" id="UP000324897">
    <property type="component" value="Chromosome 4"/>
</dbReference>
<evidence type="ECO:0008006" key="4">
    <source>
        <dbReference type="Google" id="ProtNLM"/>
    </source>
</evidence>
<keyword evidence="3" id="KW-1185">Reference proteome</keyword>
<gene>
    <name evidence="2" type="ORF">EJB05_14861</name>
</gene>
<feature type="compositionally biased region" description="Pro residues" evidence="1">
    <location>
        <begin position="37"/>
        <end position="46"/>
    </location>
</feature>
<organism evidence="2 3">
    <name type="scientific">Eragrostis curvula</name>
    <name type="common">weeping love grass</name>
    <dbReference type="NCBI Taxonomy" id="38414"/>
    <lineage>
        <taxon>Eukaryota</taxon>
        <taxon>Viridiplantae</taxon>
        <taxon>Streptophyta</taxon>
        <taxon>Embryophyta</taxon>
        <taxon>Tracheophyta</taxon>
        <taxon>Spermatophyta</taxon>
        <taxon>Magnoliopsida</taxon>
        <taxon>Liliopsida</taxon>
        <taxon>Poales</taxon>
        <taxon>Poaceae</taxon>
        <taxon>PACMAD clade</taxon>
        <taxon>Chloridoideae</taxon>
        <taxon>Eragrostideae</taxon>
        <taxon>Eragrostidinae</taxon>
        <taxon>Eragrostis</taxon>
    </lineage>
</organism>
<feature type="non-terminal residue" evidence="2">
    <location>
        <position position="1"/>
    </location>
</feature>
<dbReference type="Gramene" id="TVU41354">
    <property type="protein sequence ID" value="TVU41354"/>
    <property type="gene ID" value="EJB05_14861"/>
</dbReference>
<feature type="compositionally biased region" description="Low complexity" evidence="1">
    <location>
        <begin position="20"/>
        <end position="36"/>
    </location>
</feature>
<proteinExistence type="predicted"/>
<comment type="caution">
    <text evidence="2">The sequence shown here is derived from an EMBL/GenBank/DDBJ whole genome shotgun (WGS) entry which is preliminary data.</text>
</comment>
<feature type="compositionally biased region" description="Pro residues" evidence="1">
    <location>
        <begin position="1"/>
        <end position="14"/>
    </location>
</feature>
<name>A0A5J9W1F8_9POAL</name>
<evidence type="ECO:0000313" key="2">
    <source>
        <dbReference type="EMBL" id="TVU41354.1"/>
    </source>
</evidence>
<feature type="region of interest" description="Disordered" evidence="1">
    <location>
        <begin position="1"/>
        <end position="76"/>
    </location>
</feature>
<feature type="compositionally biased region" description="Low complexity" evidence="1">
    <location>
        <begin position="47"/>
        <end position="57"/>
    </location>
</feature>
<reference evidence="2 3" key="1">
    <citation type="journal article" date="2019" name="Sci. Rep.">
        <title>A high-quality genome of Eragrostis curvula grass provides insights into Poaceae evolution and supports new strategies to enhance forage quality.</title>
        <authorList>
            <person name="Carballo J."/>
            <person name="Santos B.A.C.M."/>
            <person name="Zappacosta D."/>
            <person name="Garbus I."/>
            <person name="Selva J.P."/>
            <person name="Gallo C.A."/>
            <person name="Diaz A."/>
            <person name="Albertini E."/>
            <person name="Caccamo M."/>
            <person name="Echenique V."/>
        </authorList>
    </citation>
    <scope>NUCLEOTIDE SEQUENCE [LARGE SCALE GENOMIC DNA]</scope>
    <source>
        <strain evidence="3">cv. Victoria</strain>
        <tissue evidence="2">Leaf</tissue>
    </source>
</reference>
<protein>
    <recommendedName>
        <fullName evidence="4">BED-type domain-containing protein</fullName>
    </recommendedName>
</protein>
<evidence type="ECO:0000313" key="3">
    <source>
        <dbReference type="Proteomes" id="UP000324897"/>
    </source>
</evidence>
<accession>A0A5J9W1F8</accession>
<sequence length="171" mass="18416">MQAAPPPLRHPPLPTASADPPSTGRSTAATARQSRAPAPPPPPCPLPVAALGPLLPTRLAPPSSRRPPHQETTIGGGICHFPRFQDRLTSIMLRNNLDAKPLWNHVNVIKVVAAGVVRFRCKHCGQEYNGSYSRIEAHLLQKSKCGIRVCPCVTASMLPQIHNEIAAAEMQ</sequence>
<dbReference type="AlphaFoldDB" id="A0A5J9W1F8"/>
<evidence type="ECO:0000256" key="1">
    <source>
        <dbReference type="SAM" id="MobiDB-lite"/>
    </source>
</evidence>
<dbReference type="EMBL" id="RWGY01000007">
    <property type="protein sequence ID" value="TVU41354.1"/>
    <property type="molecule type" value="Genomic_DNA"/>
</dbReference>
<dbReference type="OrthoDB" id="1937290at2759"/>